<dbReference type="SUPFAM" id="SSF55166">
    <property type="entry name" value="Hedgehog/DD-peptidase"/>
    <property type="match status" value="1"/>
</dbReference>
<dbReference type="Proteomes" id="UP000254159">
    <property type="component" value="Unassembled WGS sequence"/>
</dbReference>
<dbReference type="AlphaFoldDB" id="A0A376RL31"/>
<evidence type="ECO:0000313" key="2">
    <source>
        <dbReference type="Proteomes" id="UP000254159"/>
    </source>
</evidence>
<sequence length="274" mass="30180">MDFGITEGLRSRYRQKQLVTTGKSQTMNSRHLTGHAVDVVAYVGNQVSWEWPLYEKIASSIQTGQPGTEYSGGMGRRLEDPERRTAFSVTTRSLSGMKLWPTLGVAFLLITSMRLSWSLGRENARNEAQASTLKSTVDTLNIISAGVQDMQQVLAQLRAENQQRNQDGEVRREQLRNDIAKDECAHACLTLVLLTGCAGTQNAPGPAPSVRLIPQTLTMPVTPPPFPDPPTWGNLGIWGDRLLDALETCNANKRAIAELDKRIAELTHQTGVTQ</sequence>
<name>A0A376RL31_ECOLX</name>
<evidence type="ECO:0000313" key="1">
    <source>
        <dbReference type="EMBL" id="STI18760.1"/>
    </source>
</evidence>
<accession>A0A376RL31</accession>
<dbReference type="InterPro" id="IPR009045">
    <property type="entry name" value="Zn_M74/Hedgehog-like"/>
</dbReference>
<reference evidence="1 2" key="1">
    <citation type="submission" date="2018-06" db="EMBL/GenBank/DDBJ databases">
        <authorList>
            <consortium name="Pathogen Informatics"/>
            <person name="Doyle S."/>
        </authorList>
    </citation>
    <scope>NUCLEOTIDE SEQUENCE [LARGE SCALE GENOMIC DNA]</scope>
    <source>
        <strain evidence="1 2">NCTC10865</strain>
    </source>
</reference>
<protein>
    <submittedName>
        <fullName evidence="1">Putative phage PS3</fullName>
    </submittedName>
</protein>
<organism evidence="1 2">
    <name type="scientific">Escherichia coli</name>
    <dbReference type="NCBI Taxonomy" id="562"/>
    <lineage>
        <taxon>Bacteria</taxon>
        <taxon>Pseudomonadati</taxon>
        <taxon>Pseudomonadota</taxon>
        <taxon>Gammaproteobacteria</taxon>
        <taxon>Enterobacterales</taxon>
        <taxon>Enterobacteriaceae</taxon>
        <taxon>Escherichia</taxon>
    </lineage>
</organism>
<dbReference type="Pfam" id="PF23793">
    <property type="entry name" value="LysC"/>
    <property type="match status" value="1"/>
</dbReference>
<dbReference type="InterPro" id="IPR058979">
    <property type="entry name" value="LysC-like"/>
</dbReference>
<gene>
    <name evidence="1" type="ORF">NCTC10865_04102</name>
</gene>
<proteinExistence type="predicted"/>
<dbReference type="Gene3D" id="3.30.1380.10">
    <property type="match status" value="1"/>
</dbReference>
<dbReference type="EMBL" id="UGCD01000002">
    <property type="protein sequence ID" value="STI18760.1"/>
    <property type="molecule type" value="Genomic_DNA"/>
</dbReference>